<gene>
    <name evidence="2" type="ORF">SAMN04244560_01639</name>
</gene>
<keyword evidence="1" id="KW-0472">Membrane</keyword>
<dbReference type="EMBL" id="FNBS01000038">
    <property type="protein sequence ID" value="SDG01931.1"/>
    <property type="molecule type" value="Genomic_DNA"/>
</dbReference>
<organism evidence="2 3">
    <name type="scientific">Thermoanaerobacter thermohydrosulfuricus</name>
    <name type="common">Clostridium thermohydrosulfuricum</name>
    <dbReference type="NCBI Taxonomy" id="1516"/>
    <lineage>
        <taxon>Bacteria</taxon>
        <taxon>Bacillati</taxon>
        <taxon>Bacillota</taxon>
        <taxon>Clostridia</taxon>
        <taxon>Thermoanaerobacterales</taxon>
        <taxon>Thermoanaerobacteraceae</taxon>
        <taxon>Thermoanaerobacter</taxon>
    </lineage>
</organism>
<dbReference type="RefSeq" id="WP_167353639.1">
    <property type="nucleotide sequence ID" value="NZ_FNBS01000038.1"/>
</dbReference>
<sequence>MSKRFLAALLIIIVSIAIIFYHFYEYLKIFASNPSDRWSRDLAIGEKT</sequence>
<name>A0A1G7QTS2_THETY</name>
<dbReference type="AlphaFoldDB" id="A0A1G7QTS2"/>
<keyword evidence="1" id="KW-0812">Transmembrane</keyword>
<feature type="transmembrane region" description="Helical" evidence="1">
    <location>
        <begin position="5"/>
        <end position="24"/>
    </location>
</feature>
<keyword evidence="1" id="KW-1133">Transmembrane helix</keyword>
<proteinExistence type="predicted"/>
<dbReference type="Proteomes" id="UP000183404">
    <property type="component" value="Unassembled WGS sequence"/>
</dbReference>
<evidence type="ECO:0000313" key="2">
    <source>
        <dbReference type="EMBL" id="SDG01931.1"/>
    </source>
</evidence>
<evidence type="ECO:0000313" key="3">
    <source>
        <dbReference type="Proteomes" id="UP000183404"/>
    </source>
</evidence>
<protein>
    <submittedName>
        <fullName evidence="2">Uncharacterized protein</fullName>
    </submittedName>
</protein>
<accession>A0A1G7QTS2</accession>
<reference evidence="2 3" key="1">
    <citation type="submission" date="2016-10" db="EMBL/GenBank/DDBJ databases">
        <authorList>
            <person name="de Groot N.N."/>
        </authorList>
    </citation>
    <scope>NUCLEOTIDE SEQUENCE [LARGE SCALE GENOMIC DNA]</scope>
    <source>
        <strain evidence="2 3">DSM 569</strain>
    </source>
</reference>
<evidence type="ECO:0000256" key="1">
    <source>
        <dbReference type="SAM" id="Phobius"/>
    </source>
</evidence>